<dbReference type="Pfam" id="PF17092">
    <property type="entry name" value="PCB_OB"/>
    <property type="match status" value="1"/>
</dbReference>
<keyword evidence="32" id="KW-1185">Reference proteome</keyword>
<evidence type="ECO:0000256" key="16">
    <source>
        <dbReference type="ARBA" id="ARBA00022968"/>
    </source>
</evidence>
<keyword evidence="21" id="KW-0511">Multifunctional enzyme</keyword>
<dbReference type="Gene3D" id="3.40.710.10">
    <property type="entry name" value="DD-peptidase/beta-lactamase superfamily"/>
    <property type="match status" value="2"/>
</dbReference>
<dbReference type="EMBL" id="LN827929">
    <property type="protein sequence ID" value="CEZ20166.1"/>
    <property type="molecule type" value="Genomic_DNA"/>
</dbReference>
<evidence type="ECO:0000256" key="18">
    <source>
        <dbReference type="ARBA" id="ARBA00022989"/>
    </source>
</evidence>
<protein>
    <recommendedName>
        <fullName evidence="6">Penicillin-binding protein 1A</fullName>
        <ecNumber evidence="24">2.4.99.28</ecNumber>
        <ecNumber evidence="5">3.4.16.4</ecNumber>
    </recommendedName>
</protein>
<keyword evidence="10" id="KW-0645">Protease</keyword>
<dbReference type="GO" id="GO:0006508">
    <property type="term" value="P:proteolysis"/>
    <property type="evidence" value="ECO:0007669"/>
    <property type="project" value="UniProtKB-KW"/>
</dbReference>
<keyword evidence="14 31" id="KW-0378">Hydrolase</keyword>
<evidence type="ECO:0000259" key="29">
    <source>
        <dbReference type="Pfam" id="PF00912"/>
    </source>
</evidence>
<keyword evidence="16" id="KW-0735">Signal-anchor</keyword>
<evidence type="ECO:0000256" key="3">
    <source>
        <dbReference type="ARBA" id="ARBA00007090"/>
    </source>
</evidence>
<evidence type="ECO:0000256" key="22">
    <source>
        <dbReference type="ARBA" id="ARBA00023316"/>
    </source>
</evidence>
<dbReference type="KEGG" id="mbat:BN1208_1286"/>
<evidence type="ECO:0000256" key="25">
    <source>
        <dbReference type="ARBA" id="ARBA00049902"/>
    </source>
</evidence>
<dbReference type="InterPro" id="IPR036950">
    <property type="entry name" value="PBP_transglycosylase"/>
</dbReference>
<evidence type="ECO:0000256" key="27">
    <source>
        <dbReference type="SAM" id="Phobius"/>
    </source>
</evidence>
<dbReference type="Proteomes" id="UP000064007">
    <property type="component" value="Chromosome 1"/>
</dbReference>
<dbReference type="InterPro" id="IPR001264">
    <property type="entry name" value="Glyco_trans_51"/>
</dbReference>
<dbReference type="InterPro" id="IPR050396">
    <property type="entry name" value="Glycosyltr_51/Transpeptidase"/>
</dbReference>
<evidence type="ECO:0000256" key="4">
    <source>
        <dbReference type="ARBA" id="ARBA00007739"/>
    </source>
</evidence>
<dbReference type="RefSeq" id="WP_082092880.1">
    <property type="nucleotide sequence ID" value="NZ_LN827929.1"/>
</dbReference>
<dbReference type="InterPro" id="IPR012338">
    <property type="entry name" value="Beta-lactam/transpept-like"/>
</dbReference>
<feature type="transmembrane region" description="Helical" evidence="27">
    <location>
        <begin position="12"/>
        <end position="33"/>
    </location>
</feature>
<keyword evidence="7" id="KW-1003">Cell membrane</keyword>
<keyword evidence="17" id="KW-0573">Peptidoglycan synthesis</keyword>
<reference evidence="32" key="1">
    <citation type="submission" date="2014-12" db="EMBL/GenBank/DDBJ databases">
        <authorList>
            <person name="Salcher M.M."/>
        </authorList>
    </citation>
    <scope>NUCLEOTIDE SEQUENCE [LARGE SCALE GENOMIC DNA]</scope>
    <source>
        <strain evidence="32">MMS-10A-171</strain>
    </source>
</reference>
<evidence type="ECO:0000313" key="31">
    <source>
        <dbReference type="EMBL" id="CEZ20166.1"/>
    </source>
</evidence>
<evidence type="ECO:0000256" key="6">
    <source>
        <dbReference type="ARBA" id="ARBA00018638"/>
    </source>
</evidence>
<keyword evidence="12 31" id="KW-0808">Transferase</keyword>
<comment type="pathway">
    <text evidence="26">Glycan biosynthesis.</text>
</comment>
<dbReference type="PANTHER" id="PTHR32282:SF27">
    <property type="entry name" value="PENICILLIN-BINDING PROTEIN 1A"/>
    <property type="match status" value="1"/>
</dbReference>
<organism evidence="31 32">
    <name type="scientific">Candidatus Methylopumilus planktonicus</name>
    <dbReference type="NCBI Taxonomy" id="1581557"/>
    <lineage>
        <taxon>Bacteria</taxon>
        <taxon>Pseudomonadati</taxon>
        <taxon>Pseudomonadota</taxon>
        <taxon>Betaproteobacteria</taxon>
        <taxon>Nitrosomonadales</taxon>
        <taxon>Methylophilaceae</taxon>
        <taxon>Candidatus Methylopumilus</taxon>
    </lineage>
</organism>
<evidence type="ECO:0000256" key="8">
    <source>
        <dbReference type="ARBA" id="ARBA00022519"/>
    </source>
</evidence>
<dbReference type="UniPathway" id="UPA00219"/>
<keyword evidence="11 31" id="KW-0328">Glycosyltransferase</keyword>
<dbReference type="EC" id="3.4.16.4" evidence="5"/>
<accession>A0A0D6EXE6</accession>
<keyword evidence="18 27" id="KW-1133">Transmembrane helix</keyword>
<comment type="catalytic activity">
    <reaction evidence="23">
        <text>Preferential cleavage: (Ac)2-L-Lys-D-Ala-|-D-Ala. Also transpeptidation of peptidyl-alanyl moieties that are N-acyl substituents of D-alanine.</text>
        <dbReference type="EC" id="3.4.16.4"/>
    </reaction>
</comment>
<dbReference type="InterPro" id="IPR001460">
    <property type="entry name" value="PCN-bd_Tpept"/>
</dbReference>
<evidence type="ECO:0000256" key="11">
    <source>
        <dbReference type="ARBA" id="ARBA00022676"/>
    </source>
</evidence>
<evidence type="ECO:0000256" key="10">
    <source>
        <dbReference type="ARBA" id="ARBA00022670"/>
    </source>
</evidence>
<dbReference type="GO" id="GO:0046677">
    <property type="term" value="P:response to antibiotic"/>
    <property type="evidence" value="ECO:0007669"/>
    <property type="project" value="UniProtKB-KW"/>
</dbReference>
<dbReference type="NCBIfam" id="TIGR02074">
    <property type="entry name" value="PBP_1a_fam"/>
    <property type="match status" value="1"/>
</dbReference>
<proteinExistence type="inferred from homology"/>
<feature type="domain" description="Glycosyl transferase family 51" evidence="29">
    <location>
        <begin position="60"/>
        <end position="231"/>
    </location>
</feature>
<dbReference type="Pfam" id="PF00912">
    <property type="entry name" value="Transgly"/>
    <property type="match status" value="1"/>
</dbReference>
<evidence type="ECO:0000256" key="17">
    <source>
        <dbReference type="ARBA" id="ARBA00022984"/>
    </source>
</evidence>
<comment type="similarity">
    <text evidence="4">In the N-terminal section; belongs to the glycosyltransferase 51 family.</text>
</comment>
<dbReference type="PANTHER" id="PTHR32282">
    <property type="entry name" value="BINDING PROTEIN TRANSPEPTIDASE, PUTATIVE-RELATED"/>
    <property type="match status" value="1"/>
</dbReference>
<comment type="subcellular location">
    <subcellularLocation>
        <location evidence="1">Cell inner membrane</location>
        <topology evidence="1">Single-pass type II membrane protein</topology>
    </subcellularLocation>
</comment>
<evidence type="ECO:0000256" key="14">
    <source>
        <dbReference type="ARBA" id="ARBA00022801"/>
    </source>
</evidence>
<name>A0A0D6EXE6_9PROT</name>
<evidence type="ECO:0000313" key="32">
    <source>
        <dbReference type="Proteomes" id="UP000064007"/>
    </source>
</evidence>
<dbReference type="AlphaFoldDB" id="A0A0D6EXE6"/>
<dbReference type="GO" id="GO:0008360">
    <property type="term" value="P:regulation of cell shape"/>
    <property type="evidence" value="ECO:0007669"/>
    <property type="project" value="UniProtKB-KW"/>
</dbReference>
<evidence type="ECO:0000256" key="19">
    <source>
        <dbReference type="ARBA" id="ARBA00023136"/>
    </source>
</evidence>
<dbReference type="SUPFAM" id="SSF56601">
    <property type="entry name" value="beta-lactamase/transpeptidase-like"/>
    <property type="match status" value="1"/>
</dbReference>
<keyword evidence="20" id="KW-0046">Antibiotic resistance</keyword>
<dbReference type="InterPro" id="IPR031376">
    <property type="entry name" value="PCB_OB"/>
</dbReference>
<dbReference type="GO" id="GO:0009252">
    <property type="term" value="P:peptidoglycan biosynthetic process"/>
    <property type="evidence" value="ECO:0007669"/>
    <property type="project" value="UniProtKB-UniPathway"/>
</dbReference>
<evidence type="ECO:0000256" key="13">
    <source>
        <dbReference type="ARBA" id="ARBA00022692"/>
    </source>
</evidence>
<dbReference type="GO" id="GO:0071555">
    <property type="term" value="P:cell wall organization"/>
    <property type="evidence" value="ECO:0007669"/>
    <property type="project" value="UniProtKB-KW"/>
</dbReference>
<dbReference type="EC" id="2.4.99.28" evidence="24"/>
<evidence type="ECO:0000259" key="28">
    <source>
        <dbReference type="Pfam" id="PF00905"/>
    </source>
</evidence>
<dbReference type="STRING" id="1581557.BN1208_1286"/>
<dbReference type="FunFam" id="1.10.3810.10:FF:000003">
    <property type="entry name" value="Penicillin-binding protein 1a"/>
    <property type="match status" value="1"/>
</dbReference>
<comment type="catalytic activity">
    <reaction evidence="25">
        <text>[GlcNAc-(1-&gt;4)-Mur2Ac(oyl-L-Ala-gamma-D-Glu-L-Lys-D-Ala-D-Ala)](n)-di-trans,octa-cis-undecaprenyl diphosphate + beta-D-GlcNAc-(1-&gt;4)-Mur2Ac(oyl-L-Ala-gamma-D-Glu-L-Lys-D-Ala-D-Ala)-di-trans,octa-cis-undecaprenyl diphosphate = [GlcNAc-(1-&gt;4)-Mur2Ac(oyl-L-Ala-gamma-D-Glu-L-Lys-D-Ala-D-Ala)](n+1)-di-trans,octa-cis-undecaprenyl diphosphate + di-trans,octa-cis-undecaprenyl diphosphate + H(+)</text>
        <dbReference type="Rhea" id="RHEA:23708"/>
        <dbReference type="Rhea" id="RHEA-COMP:9602"/>
        <dbReference type="Rhea" id="RHEA-COMP:9603"/>
        <dbReference type="ChEBI" id="CHEBI:15378"/>
        <dbReference type="ChEBI" id="CHEBI:58405"/>
        <dbReference type="ChEBI" id="CHEBI:60033"/>
        <dbReference type="ChEBI" id="CHEBI:78435"/>
        <dbReference type="EC" id="2.4.99.28"/>
    </reaction>
</comment>
<evidence type="ECO:0000256" key="20">
    <source>
        <dbReference type="ARBA" id="ARBA00023251"/>
    </source>
</evidence>
<feature type="domain" description="Penicillin-binding protein OB-like" evidence="30">
    <location>
        <begin position="318"/>
        <end position="422"/>
    </location>
</feature>
<evidence type="ECO:0000256" key="9">
    <source>
        <dbReference type="ARBA" id="ARBA00022645"/>
    </source>
</evidence>
<feature type="domain" description="Penicillin-binding protein transpeptidase" evidence="28">
    <location>
        <begin position="425"/>
        <end position="689"/>
    </location>
</feature>
<dbReference type="GO" id="GO:0008658">
    <property type="term" value="F:penicillin binding"/>
    <property type="evidence" value="ECO:0007669"/>
    <property type="project" value="InterPro"/>
</dbReference>
<keyword evidence="9" id="KW-0121">Carboxypeptidase</keyword>
<evidence type="ECO:0000256" key="23">
    <source>
        <dbReference type="ARBA" id="ARBA00034000"/>
    </source>
</evidence>
<evidence type="ECO:0000256" key="21">
    <source>
        <dbReference type="ARBA" id="ARBA00023268"/>
    </source>
</evidence>
<dbReference type="OrthoDB" id="9766909at2"/>
<dbReference type="InterPro" id="IPR023346">
    <property type="entry name" value="Lysozyme-like_dom_sf"/>
</dbReference>
<evidence type="ECO:0000256" key="26">
    <source>
        <dbReference type="ARBA" id="ARBA00060592"/>
    </source>
</evidence>
<evidence type="ECO:0000256" key="1">
    <source>
        <dbReference type="ARBA" id="ARBA00004249"/>
    </source>
</evidence>
<dbReference type="Gene3D" id="1.10.3810.10">
    <property type="entry name" value="Biosynthetic peptidoglycan transglycosylase-like"/>
    <property type="match status" value="1"/>
</dbReference>
<sequence>MAKPTFFKRLMLWFFISLSAIGALVALTIALVIPSLPSLESLTEYRPKLPLRVYSSDGFLMAEFGEERRAFIKIQQVPKKMKNAILAIEDRRFYQHKGVDAVGVGRAIVKNLAGASHEGASTITMQVARNFFLSSDKTLRRKISEVFLSYKIEKNLNKDQILELYINQIYLGQRAYGFGAAALVYYGKPLEKLTLAECALLAGLPKAPSNYNPFTNPKRAIQRQREVLKNMLRYEFIDQKAFEEAMNQTLHFKESRQSRDLMADHASEMVRQTLYDQYKEDIYTSGIKVYTTIKKANQEAANEAVLRGILDYDRRHEYRGPEKIIDLEGKKFEDQKAKITDTLDGIEEYNGFIPAVVIKAESKYVQAFTKKGDMVDIKNDGLALIQKTLIDKDPKNRKVKPGAIIRVIQKNKQWEVVQLPKVEASLVSMDPQTGAITALVGGFDFNRNKYNHVTQAKRQPGSTFKPFIYSAALEKGITPATIVNDAPLHFSAAETGSGMDWDPQNYDNDFDGHIRLRNGLAKSKNLVAIRVLKAIGAPYAQDYASRFGFDPANHPAYLSMGLGVGSATLIEMVTAYGVFANGGYLKKPYLIEKMVDSQGQVIDQTYTMFQNEEIPRVIDPRNAFIMTTLLQDVVNKGTAQKAKALGRSDIAGKTGTTNNQVDAWFAGYAPSQVAIAWIGFDQPKSLGKDETGSQAALPIWIKYMQTALKDTPIQNFVMPDGVMIHKIKSDTGTPANENEEGVNEYFYSEFPPHNEIHLLN</sequence>
<dbReference type="Pfam" id="PF00905">
    <property type="entry name" value="Transpeptidase"/>
    <property type="match status" value="1"/>
</dbReference>
<evidence type="ECO:0000256" key="5">
    <source>
        <dbReference type="ARBA" id="ARBA00012448"/>
    </source>
</evidence>
<dbReference type="GO" id="GO:0009002">
    <property type="term" value="F:serine-type D-Ala-D-Ala carboxypeptidase activity"/>
    <property type="evidence" value="ECO:0007669"/>
    <property type="project" value="UniProtKB-EC"/>
</dbReference>
<dbReference type="GO" id="GO:0008955">
    <property type="term" value="F:peptidoglycan glycosyltransferase activity"/>
    <property type="evidence" value="ECO:0007669"/>
    <property type="project" value="UniProtKB-EC"/>
</dbReference>
<evidence type="ECO:0000259" key="30">
    <source>
        <dbReference type="Pfam" id="PF17092"/>
    </source>
</evidence>
<dbReference type="GO" id="GO:0005886">
    <property type="term" value="C:plasma membrane"/>
    <property type="evidence" value="ECO:0007669"/>
    <property type="project" value="UniProtKB-SubCell"/>
</dbReference>
<dbReference type="GO" id="GO:0030288">
    <property type="term" value="C:outer membrane-bounded periplasmic space"/>
    <property type="evidence" value="ECO:0007669"/>
    <property type="project" value="TreeGrafter"/>
</dbReference>
<evidence type="ECO:0000256" key="2">
    <source>
        <dbReference type="ARBA" id="ARBA00004752"/>
    </source>
</evidence>
<keyword evidence="19 27" id="KW-0472">Membrane</keyword>
<gene>
    <name evidence="31" type="primary">mrcA</name>
    <name evidence="31" type="ORF">BN1208_1286</name>
</gene>
<keyword evidence="8" id="KW-0997">Cell inner membrane</keyword>
<evidence type="ECO:0000256" key="24">
    <source>
        <dbReference type="ARBA" id="ARBA00044770"/>
    </source>
</evidence>
<keyword evidence="13 27" id="KW-0812">Transmembrane</keyword>
<comment type="pathway">
    <text evidence="2">Cell wall biogenesis; peptidoglycan biosynthesis.</text>
</comment>
<keyword evidence="22" id="KW-0961">Cell wall biogenesis/degradation</keyword>
<evidence type="ECO:0000256" key="12">
    <source>
        <dbReference type="ARBA" id="ARBA00022679"/>
    </source>
</evidence>
<comment type="similarity">
    <text evidence="3">In the C-terminal section; belongs to the transpeptidase family.</text>
</comment>
<evidence type="ECO:0000256" key="7">
    <source>
        <dbReference type="ARBA" id="ARBA00022475"/>
    </source>
</evidence>
<evidence type="ECO:0000256" key="15">
    <source>
        <dbReference type="ARBA" id="ARBA00022960"/>
    </source>
</evidence>
<keyword evidence="15" id="KW-0133">Cell shape</keyword>
<dbReference type="HOGENOM" id="CLU_006354_2_4_4"/>
<dbReference type="SUPFAM" id="SSF53955">
    <property type="entry name" value="Lysozyme-like"/>
    <property type="match status" value="1"/>
</dbReference>